<protein>
    <recommendedName>
        <fullName evidence="3">HMA domain-containing protein</fullName>
    </recommendedName>
</protein>
<keyword evidence="2" id="KW-1185">Reference proteome</keyword>
<dbReference type="RefSeq" id="WP_132703669.1">
    <property type="nucleotide sequence ID" value="NZ_SLZR01000022.1"/>
</dbReference>
<evidence type="ECO:0000313" key="1">
    <source>
        <dbReference type="EMBL" id="TCS36761.1"/>
    </source>
</evidence>
<evidence type="ECO:0008006" key="3">
    <source>
        <dbReference type="Google" id="ProtNLM"/>
    </source>
</evidence>
<evidence type="ECO:0000313" key="2">
    <source>
        <dbReference type="Proteomes" id="UP000295793"/>
    </source>
</evidence>
<dbReference type="OrthoDB" id="5822659at2"/>
<name>A0A4R3HWX1_9GAMM</name>
<proteinExistence type="predicted"/>
<gene>
    <name evidence="1" type="ORF">BCF53_12235</name>
</gene>
<organism evidence="1 2">
    <name type="scientific">Reinekea marinisedimentorum</name>
    <dbReference type="NCBI Taxonomy" id="230495"/>
    <lineage>
        <taxon>Bacteria</taxon>
        <taxon>Pseudomonadati</taxon>
        <taxon>Pseudomonadota</taxon>
        <taxon>Gammaproteobacteria</taxon>
        <taxon>Oceanospirillales</taxon>
        <taxon>Saccharospirillaceae</taxon>
        <taxon>Reinekea</taxon>
    </lineage>
</organism>
<reference evidence="1 2" key="1">
    <citation type="submission" date="2019-03" db="EMBL/GenBank/DDBJ databases">
        <title>Genomic Encyclopedia of Archaeal and Bacterial Type Strains, Phase II (KMG-II): from individual species to whole genera.</title>
        <authorList>
            <person name="Goeker M."/>
        </authorList>
    </citation>
    <scope>NUCLEOTIDE SEQUENCE [LARGE SCALE GENOMIC DNA]</scope>
    <source>
        <strain evidence="1 2">DSM 15388</strain>
    </source>
</reference>
<dbReference type="AlphaFoldDB" id="A0A4R3HWX1"/>
<dbReference type="EMBL" id="SLZR01000022">
    <property type="protein sequence ID" value="TCS36761.1"/>
    <property type="molecule type" value="Genomic_DNA"/>
</dbReference>
<sequence length="115" mass="13357">MNRASNATIPGRTWVKRTFYLNRSSLNDMNHVTQTLDSALGIHSVTFMPIQNSIEVVFDARLTCSQQIVAIFQQHHLPLRAGLKDRVRFAWYRFIEQNIKDNESSSRWKPLTPAR</sequence>
<accession>A0A4R3HWX1</accession>
<comment type="caution">
    <text evidence="1">The sequence shown here is derived from an EMBL/GenBank/DDBJ whole genome shotgun (WGS) entry which is preliminary data.</text>
</comment>
<dbReference type="Proteomes" id="UP000295793">
    <property type="component" value="Unassembled WGS sequence"/>
</dbReference>